<dbReference type="Proteomes" id="UP001145114">
    <property type="component" value="Unassembled WGS sequence"/>
</dbReference>
<reference evidence="1" key="1">
    <citation type="submission" date="2022-06" db="EMBL/GenBank/DDBJ databases">
        <title>Phylogenomic reconstructions and comparative analyses of Kickxellomycotina fungi.</title>
        <authorList>
            <person name="Reynolds N.K."/>
            <person name="Stajich J.E."/>
            <person name="Barry K."/>
            <person name="Grigoriev I.V."/>
            <person name="Crous P."/>
            <person name="Smith M.E."/>
        </authorList>
    </citation>
    <scope>NUCLEOTIDE SEQUENCE</scope>
    <source>
        <strain evidence="1">RSA 2271</strain>
    </source>
</reference>
<gene>
    <name evidence="1" type="ORF">EV182_000749</name>
</gene>
<proteinExistence type="predicted"/>
<accession>A0ACC1HU33</accession>
<feature type="non-terminal residue" evidence="1">
    <location>
        <position position="1"/>
    </location>
</feature>
<evidence type="ECO:0000313" key="2">
    <source>
        <dbReference type="Proteomes" id="UP001145114"/>
    </source>
</evidence>
<evidence type="ECO:0000313" key="1">
    <source>
        <dbReference type="EMBL" id="KAJ1680068.1"/>
    </source>
</evidence>
<protein>
    <submittedName>
        <fullName evidence="1">Uncharacterized protein</fullName>
    </submittedName>
</protein>
<sequence length="435" mass="47746">MSNPRLKDLTVIDSEMAPILNKLSSDIEDSAGMFQELQTQFVKSFRHALRSPVLSRTISAFLSNCLSRVLYTRSSDGEQAVASANITTQAISALISEASSIDDTEKRRLRLRSLLCLVDNLYDQTHPIIDMANVYSFGLIPCLDAREILGKASSLFGVALEVLHHLVMSYTTSIAWMMHVDLWAMVESLCAVLKDRERTLACGDGQAMGAISRAKELLLRIVDFVTPVLGRWESDSNHAARASLCRLATRLKGGSLDWETLGHLQPLFASEAAPSPLSHIRVAYPSYVQAALDSESPLMVLLKPLKGEKRDRHDPATVDALVAGLLRAARISQDLARRLSECAFQEFVAPERDSVTVFFQSLAQTLPAVVTGSTQLEVLMMTEVFLLRCLETFARLKSFGEVDGKSSAIRNSAIGSAVAVQKYDVITSRMHTGEG</sequence>
<keyword evidence="2" id="KW-1185">Reference proteome</keyword>
<dbReference type="EMBL" id="JAMZIH010000058">
    <property type="protein sequence ID" value="KAJ1680068.1"/>
    <property type="molecule type" value="Genomic_DNA"/>
</dbReference>
<name>A0ACC1HU33_9FUNG</name>
<organism evidence="1 2">
    <name type="scientific">Spiromyces aspiralis</name>
    <dbReference type="NCBI Taxonomy" id="68401"/>
    <lineage>
        <taxon>Eukaryota</taxon>
        <taxon>Fungi</taxon>
        <taxon>Fungi incertae sedis</taxon>
        <taxon>Zoopagomycota</taxon>
        <taxon>Kickxellomycotina</taxon>
        <taxon>Kickxellomycetes</taxon>
        <taxon>Kickxellales</taxon>
        <taxon>Kickxellaceae</taxon>
        <taxon>Spiromyces</taxon>
    </lineage>
</organism>
<comment type="caution">
    <text evidence="1">The sequence shown here is derived from an EMBL/GenBank/DDBJ whole genome shotgun (WGS) entry which is preliminary data.</text>
</comment>